<dbReference type="Proteomes" id="UP000325517">
    <property type="component" value="Chromosome"/>
</dbReference>
<dbReference type="RefSeq" id="WP_151700970.1">
    <property type="nucleotide sequence ID" value="NZ_CP031223.1"/>
</dbReference>
<accession>A0A5J6SQ76</accession>
<evidence type="ECO:0000313" key="1">
    <source>
        <dbReference type="EMBL" id="QFG00081.1"/>
    </source>
</evidence>
<name>A0A5J6SQ76_9BACI</name>
<dbReference type="AlphaFoldDB" id="A0A5J6SQ76"/>
<sequence length="123" mass="14615">MFYKFQVHPEERTLFPEEEIIRTNIEQIQVINITSNDNKVIDEMDNIEMFSTYLRGINSDKIDIDENADDEQPVYHIYIVNTGRHSNPPISVYKDSIVYQGKKRYMSTEESSSLFQLIYEIRK</sequence>
<proteinExistence type="predicted"/>
<protein>
    <submittedName>
        <fullName evidence="1">Uncharacterized protein</fullName>
    </submittedName>
</protein>
<gene>
    <name evidence="1" type="ORF">PB01_15295</name>
</gene>
<dbReference type="EMBL" id="CP031223">
    <property type="protein sequence ID" value="QFG00081.1"/>
    <property type="molecule type" value="Genomic_DNA"/>
</dbReference>
<reference evidence="1 2" key="1">
    <citation type="submission" date="2018-07" db="EMBL/GenBank/DDBJ databases">
        <title>Complete genome sequence of Psychrobacillus sp. PB01, isolated from iceberg, and comparative genome analysis of Psychrobacillus strains.</title>
        <authorList>
            <person name="Lee P.C."/>
        </authorList>
    </citation>
    <scope>NUCLEOTIDE SEQUENCE [LARGE SCALE GENOMIC DNA]</scope>
    <source>
        <strain evidence="1 2">PB01</strain>
    </source>
</reference>
<dbReference type="KEGG" id="psyo:PB01_15295"/>
<keyword evidence="2" id="KW-1185">Reference proteome</keyword>
<organism evidence="1 2">
    <name type="scientific">Psychrobacillus glaciei</name>
    <dbReference type="NCBI Taxonomy" id="2283160"/>
    <lineage>
        <taxon>Bacteria</taxon>
        <taxon>Bacillati</taxon>
        <taxon>Bacillota</taxon>
        <taxon>Bacilli</taxon>
        <taxon>Bacillales</taxon>
        <taxon>Bacillaceae</taxon>
        <taxon>Psychrobacillus</taxon>
    </lineage>
</organism>
<evidence type="ECO:0000313" key="2">
    <source>
        <dbReference type="Proteomes" id="UP000325517"/>
    </source>
</evidence>